<evidence type="ECO:0000256" key="1">
    <source>
        <dbReference type="SAM" id="MobiDB-lite"/>
    </source>
</evidence>
<proteinExistence type="predicted"/>
<protein>
    <submittedName>
        <fullName evidence="2">Uncharacterized protein</fullName>
    </submittedName>
</protein>
<reference evidence="2" key="2">
    <citation type="submission" date="2023-05" db="EMBL/GenBank/DDBJ databases">
        <authorList>
            <consortium name="Lawrence Berkeley National Laboratory"/>
            <person name="Steindorff A."/>
            <person name="Hensen N."/>
            <person name="Bonometti L."/>
            <person name="Westerberg I."/>
            <person name="Brannstrom I.O."/>
            <person name="Guillou S."/>
            <person name="Cros-Aarteil S."/>
            <person name="Calhoun S."/>
            <person name="Haridas S."/>
            <person name="Kuo A."/>
            <person name="Mondo S."/>
            <person name="Pangilinan J."/>
            <person name="Riley R."/>
            <person name="Labutti K."/>
            <person name="Andreopoulos B."/>
            <person name="Lipzen A."/>
            <person name="Chen C."/>
            <person name="Yanf M."/>
            <person name="Daum C."/>
            <person name="Ng V."/>
            <person name="Clum A."/>
            <person name="Ohm R."/>
            <person name="Martin F."/>
            <person name="Silar P."/>
            <person name="Natvig D."/>
            <person name="Lalanne C."/>
            <person name="Gautier V."/>
            <person name="Ament-Velasquez S.L."/>
            <person name="Kruys A."/>
            <person name="Hutchinson M.I."/>
            <person name="Powell A.J."/>
            <person name="Barry K."/>
            <person name="Miller A.N."/>
            <person name="Grigoriev I.V."/>
            <person name="Debuchy R."/>
            <person name="Gladieux P."/>
            <person name="Thoren M.H."/>
            <person name="Johannesson H."/>
        </authorList>
    </citation>
    <scope>NUCLEOTIDE SEQUENCE</scope>
    <source>
        <strain evidence="2">CBS 103.79</strain>
    </source>
</reference>
<evidence type="ECO:0000313" key="3">
    <source>
        <dbReference type="Proteomes" id="UP001303889"/>
    </source>
</evidence>
<name>A0AAN6MUX2_9PEZI</name>
<reference evidence="2" key="1">
    <citation type="journal article" date="2023" name="Mol. Phylogenet. Evol.">
        <title>Genome-scale phylogeny and comparative genomics of the fungal order Sordariales.</title>
        <authorList>
            <person name="Hensen N."/>
            <person name="Bonometti L."/>
            <person name="Westerberg I."/>
            <person name="Brannstrom I.O."/>
            <person name="Guillou S."/>
            <person name="Cros-Aarteil S."/>
            <person name="Calhoun S."/>
            <person name="Haridas S."/>
            <person name="Kuo A."/>
            <person name="Mondo S."/>
            <person name="Pangilinan J."/>
            <person name="Riley R."/>
            <person name="LaButti K."/>
            <person name="Andreopoulos B."/>
            <person name="Lipzen A."/>
            <person name="Chen C."/>
            <person name="Yan M."/>
            <person name="Daum C."/>
            <person name="Ng V."/>
            <person name="Clum A."/>
            <person name="Steindorff A."/>
            <person name="Ohm R.A."/>
            <person name="Martin F."/>
            <person name="Silar P."/>
            <person name="Natvig D.O."/>
            <person name="Lalanne C."/>
            <person name="Gautier V."/>
            <person name="Ament-Velasquez S.L."/>
            <person name="Kruys A."/>
            <person name="Hutchinson M.I."/>
            <person name="Powell A.J."/>
            <person name="Barry K."/>
            <person name="Miller A.N."/>
            <person name="Grigoriev I.V."/>
            <person name="Debuchy R."/>
            <person name="Gladieux P."/>
            <person name="Hiltunen Thoren M."/>
            <person name="Johannesson H."/>
        </authorList>
    </citation>
    <scope>NUCLEOTIDE SEQUENCE</scope>
    <source>
        <strain evidence="2">CBS 103.79</strain>
    </source>
</reference>
<keyword evidence="3" id="KW-1185">Reference proteome</keyword>
<comment type="caution">
    <text evidence="2">The sequence shown here is derived from an EMBL/GenBank/DDBJ whole genome shotgun (WGS) entry which is preliminary data.</text>
</comment>
<dbReference type="Proteomes" id="UP001303889">
    <property type="component" value="Unassembled WGS sequence"/>
</dbReference>
<gene>
    <name evidence="2" type="ORF">C8A05DRAFT_40759</name>
</gene>
<feature type="region of interest" description="Disordered" evidence="1">
    <location>
        <begin position="112"/>
        <end position="132"/>
    </location>
</feature>
<evidence type="ECO:0000313" key="2">
    <source>
        <dbReference type="EMBL" id="KAK3906413.1"/>
    </source>
</evidence>
<sequence length="275" mass="30747">MASLVSQFEPPRLRFTNVEDLFRTLSCMNKDEDCIVVADVSPRDFTEIEHEREKRACHIRFREYNRNRQLLLITIPTFIHEALHLRLFSRIYHQIALSGNEDSWAPIGAATFRAQHPGGDDGEGDSAGGPEPERCAGAWPTLVIEAGVSQSLAGLRLRMQWWFAASQHDVKIVLLTQFDRAHRTITLEKWEEMATVARPGAIATRSAAAVRPVLRQTITITRDATVDPAVCMVTSGALVLGFRELFLREPGPAEGDVVLSVEQLERYAAGVWAMV</sequence>
<accession>A0AAN6MUX2</accession>
<dbReference type="AlphaFoldDB" id="A0AAN6MUX2"/>
<organism evidence="2 3">
    <name type="scientific">Staphylotrichum tortipilum</name>
    <dbReference type="NCBI Taxonomy" id="2831512"/>
    <lineage>
        <taxon>Eukaryota</taxon>
        <taxon>Fungi</taxon>
        <taxon>Dikarya</taxon>
        <taxon>Ascomycota</taxon>
        <taxon>Pezizomycotina</taxon>
        <taxon>Sordariomycetes</taxon>
        <taxon>Sordariomycetidae</taxon>
        <taxon>Sordariales</taxon>
        <taxon>Chaetomiaceae</taxon>
        <taxon>Staphylotrichum</taxon>
    </lineage>
</organism>
<dbReference type="EMBL" id="MU855327">
    <property type="protein sequence ID" value="KAK3906413.1"/>
    <property type="molecule type" value="Genomic_DNA"/>
</dbReference>